<evidence type="ECO:0000256" key="1">
    <source>
        <dbReference type="ARBA" id="ARBA00006484"/>
    </source>
</evidence>
<dbReference type="InterPro" id="IPR036291">
    <property type="entry name" value="NAD(P)-bd_dom_sf"/>
</dbReference>
<dbReference type="PRINTS" id="PR00081">
    <property type="entry name" value="GDHRDH"/>
</dbReference>
<gene>
    <name evidence="3" type="ORF">H8744_16455</name>
</gene>
<keyword evidence="2" id="KW-0560">Oxidoreductase</keyword>
<evidence type="ECO:0000313" key="3">
    <source>
        <dbReference type="EMBL" id="MBC8594802.1"/>
    </source>
</evidence>
<dbReference type="PRINTS" id="PR00080">
    <property type="entry name" value="SDRFAMILY"/>
</dbReference>
<dbReference type="AlphaFoldDB" id="A0A926F9Z2"/>
<protein>
    <submittedName>
        <fullName evidence="3">SDR family oxidoreductase</fullName>
    </submittedName>
</protein>
<name>A0A926F9Z2_9BACT</name>
<organism evidence="3 4">
    <name type="scientific">Jilunia laotingensis</name>
    <dbReference type="NCBI Taxonomy" id="2763675"/>
    <lineage>
        <taxon>Bacteria</taxon>
        <taxon>Pseudomonadati</taxon>
        <taxon>Bacteroidota</taxon>
        <taxon>Bacteroidia</taxon>
        <taxon>Bacteroidales</taxon>
        <taxon>Bacteroidaceae</taxon>
        <taxon>Jilunia</taxon>
    </lineage>
</organism>
<accession>A0A926F9Z2</accession>
<comment type="caution">
    <text evidence="3">The sequence shown here is derived from an EMBL/GenBank/DDBJ whole genome shotgun (WGS) entry which is preliminary data.</text>
</comment>
<comment type="similarity">
    <text evidence="1">Belongs to the short-chain dehydrogenases/reductases (SDR) family.</text>
</comment>
<dbReference type="EMBL" id="JACRTF010000001">
    <property type="protein sequence ID" value="MBC8594802.1"/>
    <property type="molecule type" value="Genomic_DNA"/>
</dbReference>
<dbReference type="SUPFAM" id="SSF51735">
    <property type="entry name" value="NAD(P)-binding Rossmann-fold domains"/>
    <property type="match status" value="1"/>
</dbReference>
<dbReference type="RefSeq" id="WP_262435891.1">
    <property type="nucleotide sequence ID" value="NZ_JACRTF010000001.1"/>
</dbReference>
<evidence type="ECO:0000313" key="4">
    <source>
        <dbReference type="Proteomes" id="UP000651085"/>
    </source>
</evidence>
<sequence length="252" mass="26931">MIDSLNLSGRTYLVTGAASGMGRATSILLSGQGARIVLVDINKEGLYNTQQQCTGETYVLEMDLSKPESFKGKVHDTILEFGRLNGFIHCAGIPYISPLKTVSPDICDKVYRINSYSAIELAKLFVNKKVYAGEFGSIVLISSVYGLVGSPANVGYALSKGAIQAATRALAIELAPKGIRVNCIAPGFIKTSMMDNVSSSFSEDYTQRLDALHPLGLGEAEDVANTILYLISDMGKWVTGSILNVDGGFTAQ</sequence>
<dbReference type="InterPro" id="IPR051122">
    <property type="entry name" value="SDR_DHRS6-like"/>
</dbReference>
<dbReference type="Proteomes" id="UP000651085">
    <property type="component" value="Unassembled WGS sequence"/>
</dbReference>
<dbReference type="GO" id="GO:0016491">
    <property type="term" value="F:oxidoreductase activity"/>
    <property type="evidence" value="ECO:0007669"/>
    <property type="project" value="UniProtKB-KW"/>
</dbReference>
<dbReference type="PANTHER" id="PTHR43477:SF1">
    <property type="entry name" value="DIHYDROANTICAPSIN 7-DEHYDROGENASE"/>
    <property type="match status" value="1"/>
</dbReference>
<dbReference type="FunFam" id="3.40.50.720:FF:000084">
    <property type="entry name" value="Short-chain dehydrogenase reductase"/>
    <property type="match status" value="1"/>
</dbReference>
<dbReference type="CDD" id="cd05233">
    <property type="entry name" value="SDR_c"/>
    <property type="match status" value="1"/>
</dbReference>
<proteinExistence type="inferred from homology"/>
<keyword evidence="4" id="KW-1185">Reference proteome</keyword>
<dbReference type="InterPro" id="IPR002347">
    <property type="entry name" value="SDR_fam"/>
</dbReference>
<dbReference type="Pfam" id="PF13561">
    <property type="entry name" value="adh_short_C2"/>
    <property type="match status" value="1"/>
</dbReference>
<evidence type="ECO:0000256" key="2">
    <source>
        <dbReference type="ARBA" id="ARBA00023002"/>
    </source>
</evidence>
<dbReference type="Gene3D" id="3.40.50.720">
    <property type="entry name" value="NAD(P)-binding Rossmann-like Domain"/>
    <property type="match status" value="1"/>
</dbReference>
<dbReference type="PANTHER" id="PTHR43477">
    <property type="entry name" value="DIHYDROANTICAPSIN 7-DEHYDROGENASE"/>
    <property type="match status" value="1"/>
</dbReference>
<reference evidence="3" key="1">
    <citation type="submission" date="2020-08" db="EMBL/GenBank/DDBJ databases">
        <title>Genome public.</title>
        <authorList>
            <person name="Liu C."/>
            <person name="Sun Q."/>
        </authorList>
    </citation>
    <scope>NUCLEOTIDE SEQUENCE</scope>
    <source>
        <strain evidence="3">N12</strain>
    </source>
</reference>